<feature type="region of interest" description="Disordered" evidence="1">
    <location>
        <begin position="220"/>
        <end position="253"/>
    </location>
</feature>
<feature type="region of interest" description="Disordered" evidence="1">
    <location>
        <begin position="308"/>
        <end position="337"/>
    </location>
</feature>
<dbReference type="InterPro" id="IPR003607">
    <property type="entry name" value="HD/PDEase_dom"/>
</dbReference>
<comment type="caution">
    <text evidence="3">The sequence shown here is derived from an EMBL/GenBank/DDBJ whole genome shotgun (WGS) entry which is preliminary data.</text>
</comment>
<sequence length="337" mass="37368">MTDYSQFLGHVYHVDLVPGCALDGVPVYTSMPEQCSVKGIVSQFSSTYLHLKDATCTYVLGGSELRSTVHGIEHSIRVGVYSLVLLDLAGLSDDASVRCALTAAAFHDSARVHDDVERNHGQRAATVYPYFAAWARPRGVCALPDATRDKEVEAAICLHSTSFTPKFTRNTDMRTSQVARVLATADRLDRPRVTSLASAKFLFPLRPTFWTDVAAERKREAAKTKGRNSDSIGEGEGESVVVTGSRGRGRHPASYYEQPRYKTIAAMLNWAKVPRVHTRHHGVEIGEVRLPLWFVTYGKRKYILHMKERGKERGKNRGRDVVTDGIPPPPPLPHTSD</sequence>
<evidence type="ECO:0000313" key="3">
    <source>
        <dbReference type="EMBL" id="GIQ82326.1"/>
    </source>
</evidence>
<dbReference type="AlphaFoldDB" id="A0A9K3CTG6"/>
<dbReference type="Pfam" id="PF01966">
    <property type="entry name" value="HD"/>
    <property type="match status" value="1"/>
</dbReference>
<protein>
    <recommendedName>
        <fullName evidence="2">HD/PDEase domain-containing protein</fullName>
    </recommendedName>
</protein>
<evidence type="ECO:0000313" key="4">
    <source>
        <dbReference type="Proteomes" id="UP000265618"/>
    </source>
</evidence>
<name>A0A9K3CTG6_9EUKA</name>
<dbReference type="InterPro" id="IPR006674">
    <property type="entry name" value="HD_domain"/>
</dbReference>
<dbReference type="Proteomes" id="UP000265618">
    <property type="component" value="Unassembled WGS sequence"/>
</dbReference>
<evidence type="ECO:0000256" key="1">
    <source>
        <dbReference type="SAM" id="MobiDB-lite"/>
    </source>
</evidence>
<keyword evidence="4" id="KW-1185">Reference proteome</keyword>
<dbReference type="EMBL" id="BDIP01000660">
    <property type="protein sequence ID" value="GIQ82326.1"/>
    <property type="molecule type" value="Genomic_DNA"/>
</dbReference>
<dbReference type="Gene3D" id="1.10.3210.10">
    <property type="entry name" value="Hypothetical protein af1432"/>
    <property type="match status" value="1"/>
</dbReference>
<gene>
    <name evidence="3" type="ORF">KIPB_003442</name>
</gene>
<feature type="compositionally biased region" description="Basic and acidic residues" evidence="1">
    <location>
        <begin position="308"/>
        <end position="322"/>
    </location>
</feature>
<feature type="domain" description="HD/PDEase" evidence="2">
    <location>
        <begin position="67"/>
        <end position="200"/>
    </location>
</feature>
<evidence type="ECO:0000259" key="2">
    <source>
        <dbReference type="SMART" id="SM00471"/>
    </source>
</evidence>
<organism evidence="3 4">
    <name type="scientific">Kipferlia bialata</name>
    <dbReference type="NCBI Taxonomy" id="797122"/>
    <lineage>
        <taxon>Eukaryota</taxon>
        <taxon>Metamonada</taxon>
        <taxon>Carpediemonas-like organisms</taxon>
        <taxon>Kipferlia</taxon>
    </lineage>
</organism>
<accession>A0A9K3CTG6</accession>
<proteinExistence type="predicted"/>
<dbReference type="SUPFAM" id="SSF109604">
    <property type="entry name" value="HD-domain/PDEase-like"/>
    <property type="match status" value="1"/>
</dbReference>
<dbReference type="SMART" id="SM00471">
    <property type="entry name" value="HDc"/>
    <property type="match status" value="1"/>
</dbReference>
<dbReference type="CDD" id="cd00077">
    <property type="entry name" value="HDc"/>
    <property type="match status" value="1"/>
</dbReference>
<reference evidence="3 4" key="1">
    <citation type="journal article" date="2018" name="PLoS ONE">
        <title>The draft genome of Kipferlia bialata reveals reductive genome evolution in fornicate parasites.</title>
        <authorList>
            <person name="Tanifuji G."/>
            <person name="Takabayashi S."/>
            <person name="Kume K."/>
            <person name="Takagi M."/>
            <person name="Nakayama T."/>
            <person name="Kamikawa R."/>
            <person name="Inagaki Y."/>
            <person name="Hashimoto T."/>
        </authorList>
    </citation>
    <scope>NUCLEOTIDE SEQUENCE [LARGE SCALE GENOMIC DNA]</scope>
    <source>
        <strain evidence="3">NY0173</strain>
    </source>
</reference>
<feature type="compositionally biased region" description="Pro residues" evidence="1">
    <location>
        <begin position="326"/>
        <end position="337"/>
    </location>
</feature>